<evidence type="ECO:0000256" key="3">
    <source>
        <dbReference type="ARBA" id="ARBA00022640"/>
    </source>
</evidence>
<accession>A0A0F7GY65</accession>
<keyword evidence="5" id="KW-0793">Thylakoid</keyword>
<keyword evidence="3" id="KW-0934">Plastid</keyword>
<gene>
    <name evidence="8" type="primary">1</name>
    <name evidence="8" type="synonym">PQL2</name>
</gene>
<sequence>MAACGSSSAGLHDCSQTVIQENRLEPPSIWPVPVGITLSRRATLMLVAAGISGPVIASRVVAEEKPVKARPPIPSPGNPYGDEENGLWLPGLLPIPSVTNKINNPETGTRSFVQLGVYVANIGPEGSSYRIRQNAFDLLGWGDLLERKAWNYLKKYLQLKSTIMYFDFDTVITGASEEKKQPLTDLANRLFSSFEKLEEAVKMKDDDIARSRYDETTIILKEVMEKMNKA</sequence>
<name>A0A0F7GY65_9ASPA</name>
<dbReference type="EMBL" id="KM584101">
    <property type="protein sequence ID" value="AKG62201.1"/>
    <property type="molecule type" value="mRNA"/>
</dbReference>
<evidence type="ECO:0000256" key="1">
    <source>
        <dbReference type="ARBA" id="ARBA00004334"/>
    </source>
</evidence>
<dbReference type="Pfam" id="PF05757">
    <property type="entry name" value="PsbQ"/>
    <property type="match status" value="1"/>
</dbReference>
<dbReference type="SUPFAM" id="SSF101112">
    <property type="entry name" value="Oxygen-evolving enhancer protein 3"/>
    <property type="match status" value="1"/>
</dbReference>
<protein>
    <submittedName>
        <fullName evidence="8">Photosynthetic NDH subcomplex L 3</fullName>
    </submittedName>
</protein>
<dbReference type="InterPro" id="IPR023222">
    <property type="entry name" value="PsbQ-like_dom_sf"/>
</dbReference>
<organism evidence="8">
    <name type="scientific">Masdevallia picturata</name>
    <dbReference type="NCBI Taxonomy" id="125444"/>
    <lineage>
        <taxon>Eukaryota</taxon>
        <taxon>Viridiplantae</taxon>
        <taxon>Streptophyta</taxon>
        <taxon>Embryophyta</taxon>
        <taxon>Tracheophyta</taxon>
        <taxon>Spermatophyta</taxon>
        <taxon>Magnoliopsida</taxon>
        <taxon>Liliopsida</taxon>
        <taxon>Asparagales</taxon>
        <taxon>Orchidaceae</taxon>
        <taxon>Epidendroideae</taxon>
        <taxon>Epidendreae</taxon>
        <taxon>Pleurothallidinae</taxon>
        <taxon>Masdevallia</taxon>
    </lineage>
</organism>
<evidence type="ECO:0000256" key="6">
    <source>
        <dbReference type="ARBA" id="ARBA00023136"/>
    </source>
</evidence>
<keyword evidence="4" id="KW-0809">Transit peptide</keyword>
<dbReference type="GO" id="GO:0005509">
    <property type="term" value="F:calcium ion binding"/>
    <property type="evidence" value="ECO:0007669"/>
    <property type="project" value="InterPro"/>
</dbReference>
<dbReference type="InterPro" id="IPR008797">
    <property type="entry name" value="PSII_PsbQ"/>
</dbReference>
<evidence type="ECO:0000256" key="7">
    <source>
        <dbReference type="ARBA" id="ARBA00035649"/>
    </source>
</evidence>
<dbReference type="AlphaFoldDB" id="A0A0F7GY65"/>
<evidence type="ECO:0000313" key="8">
    <source>
        <dbReference type="EMBL" id="AKG62201.1"/>
    </source>
</evidence>
<dbReference type="InterPro" id="IPR054099">
    <property type="entry name" value="PSII_PsbQ_pln"/>
</dbReference>
<dbReference type="GO" id="GO:0019898">
    <property type="term" value="C:extrinsic component of membrane"/>
    <property type="evidence" value="ECO:0007669"/>
    <property type="project" value="InterPro"/>
</dbReference>
<comment type="similarity">
    <text evidence="7">Belongs to the PsbQ family.</text>
</comment>
<dbReference type="GO" id="GO:0009767">
    <property type="term" value="P:photosynthetic electron transport chain"/>
    <property type="evidence" value="ECO:0007669"/>
    <property type="project" value="TreeGrafter"/>
</dbReference>
<reference evidence="8" key="1">
    <citation type="journal article" date="2015" name="BMC Plant Biol.">
        <title>NDH expression marks major transitions in plant evolution and reveals coordinate intracellular gene loss.</title>
        <authorList>
            <person name="Ruhlman T.A."/>
            <person name="Chang W.J."/>
            <person name="Chen J.J."/>
            <person name="Huang Y.T."/>
            <person name="Chan M.T."/>
            <person name="Zhang J."/>
            <person name="Liao D.C."/>
            <person name="Blazier J.C."/>
            <person name="Jin X."/>
            <person name="Shih M.C."/>
            <person name="Jansen R.K."/>
            <person name="Lin C.S."/>
        </authorList>
    </citation>
    <scope>NUCLEOTIDE SEQUENCE</scope>
</reference>
<dbReference type="PANTHER" id="PTHR33399">
    <property type="entry name" value="OXYGEN-EVOLVING ENHANCER PROTEIN 3-1, CHLOROPLASTIC"/>
    <property type="match status" value="1"/>
</dbReference>
<comment type="subcellular location">
    <subcellularLocation>
        <location evidence="1">Plastid</location>
        <location evidence="1">Chloroplast thylakoid membrane</location>
    </subcellularLocation>
</comment>
<evidence type="ECO:0000256" key="5">
    <source>
        <dbReference type="ARBA" id="ARBA00023078"/>
    </source>
</evidence>
<evidence type="ECO:0000256" key="2">
    <source>
        <dbReference type="ARBA" id="ARBA00022528"/>
    </source>
</evidence>
<keyword evidence="2" id="KW-0150">Chloroplast</keyword>
<dbReference type="GO" id="GO:0009535">
    <property type="term" value="C:chloroplast thylakoid membrane"/>
    <property type="evidence" value="ECO:0007669"/>
    <property type="project" value="UniProtKB-SubCell"/>
</dbReference>
<proteinExistence type="evidence at transcript level"/>
<dbReference type="PANTHER" id="PTHR33399:SF2">
    <property type="entry name" value="PHOTOSYNTHETIC NDH SUBUNIT OF LUMENAL LOCATION 3, CHLOROPLASTIC"/>
    <property type="match status" value="1"/>
</dbReference>
<evidence type="ECO:0000256" key="4">
    <source>
        <dbReference type="ARBA" id="ARBA00022946"/>
    </source>
</evidence>
<dbReference type="GO" id="GO:0009654">
    <property type="term" value="C:photosystem II oxygen evolving complex"/>
    <property type="evidence" value="ECO:0007669"/>
    <property type="project" value="InterPro"/>
</dbReference>
<dbReference type="Gene3D" id="1.20.120.290">
    <property type="entry name" value="Oxygen-evolving enhancer protein 3 (PsbQ), four-helix up-down bundle"/>
    <property type="match status" value="1"/>
</dbReference>
<keyword evidence="6" id="KW-0472">Membrane</keyword>